<dbReference type="Proteomes" id="UP001054252">
    <property type="component" value="Unassembled WGS sequence"/>
</dbReference>
<dbReference type="EMBL" id="BPVZ01000007">
    <property type="protein sequence ID" value="GKU93999.1"/>
    <property type="molecule type" value="Genomic_DNA"/>
</dbReference>
<organism evidence="1 2">
    <name type="scientific">Rubroshorea leprosula</name>
    <dbReference type="NCBI Taxonomy" id="152421"/>
    <lineage>
        <taxon>Eukaryota</taxon>
        <taxon>Viridiplantae</taxon>
        <taxon>Streptophyta</taxon>
        <taxon>Embryophyta</taxon>
        <taxon>Tracheophyta</taxon>
        <taxon>Spermatophyta</taxon>
        <taxon>Magnoliopsida</taxon>
        <taxon>eudicotyledons</taxon>
        <taxon>Gunneridae</taxon>
        <taxon>Pentapetalae</taxon>
        <taxon>rosids</taxon>
        <taxon>malvids</taxon>
        <taxon>Malvales</taxon>
        <taxon>Dipterocarpaceae</taxon>
        <taxon>Rubroshorea</taxon>
    </lineage>
</organism>
<reference evidence="1 2" key="1">
    <citation type="journal article" date="2021" name="Commun. Biol.">
        <title>The genome of Shorea leprosula (Dipterocarpaceae) highlights the ecological relevance of drought in aseasonal tropical rainforests.</title>
        <authorList>
            <person name="Ng K.K.S."/>
            <person name="Kobayashi M.J."/>
            <person name="Fawcett J.A."/>
            <person name="Hatakeyama M."/>
            <person name="Paape T."/>
            <person name="Ng C.H."/>
            <person name="Ang C.C."/>
            <person name="Tnah L.H."/>
            <person name="Lee C.T."/>
            <person name="Nishiyama T."/>
            <person name="Sese J."/>
            <person name="O'Brien M.J."/>
            <person name="Copetti D."/>
            <person name="Mohd Noor M.I."/>
            <person name="Ong R.C."/>
            <person name="Putra M."/>
            <person name="Sireger I.Z."/>
            <person name="Indrioko S."/>
            <person name="Kosugi Y."/>
            <person name="Izuno A."/>
            <person name="Isagi Y."/>
            <person name="Lee S.L."/>
            <person name="Shimizu K.K."/>
        </authorList>
    </citation>
    <scope>NUCLEOTIDE SEQUENCE [LARGE SCALE GENOMIC DNA]</scope>
    <source>
        <strain evidence="1">214</strain>
    </source>
</reference>
<sequence>MRMCLWLWSKWDLSLKLGVFSGPFGAFSGPLRSRVSTVISSGTVLLVHLSGLHRIV</sequence>
<evidence type="ECO:0000313" key="1">
    <source>
        <dbReference type="EMBL" id="GKU93999.1"/>
    </source>
</evidence>
<proteinExistence type="predicted"/>
<dbReference type="AlphaFoldDB" id="A0AAV5I9M4"/>
<name>A0AAV5I9M4_9ROSI</name>
<evidence type="ECO:0000313" key="2">
    <source>
        <dbReference type="Proteomes" id="UP001054252"/>
    </source>
</evidence>
<keyword evidence="2" id="KW-1185">Reference proteome</keyword>
<comment type="caution">
    <text evidence="1">The sequence shown here is derived from an EMBL/GenBank/DDBJ whole genome shotgun (WGS) entry which is preliminary data.</text>
</comment>
<accession>A0AAV5I9M4</accession>
<gene>
    <name evidence="1" type="ORF">SLEP1_g7541</name>
</gene>
<protein>
    <submittedName>
        <fullName evidence="1">Uncharacterized protein</fullName>
    </submittedName>
</protein>